<organism evidence="1 2">
    <name type="scientific">Lactuca sativa</name>
    <name type="common">Garden lettuce</name>
    <dbReference type="NCBI Taxonomy" id="4236"/>
    <lineage>
        <taxon>Eukaryota</taxon>
        <taxon>Viridiplantae</taxon>
        <taxon>Streptophyta</taxon>
        <taxon>Embryophyta</taxon>
        <taxon>Tracheophyta</taxon>
        <taxon>Spermatophyta</taxon>
        <taxon>Magnoliopsida</taxon>
        <taxon>eudicotyledons</taxon>
        <taxon>Gunneridae</taxon>
        <taxon>Pentapetalae</taxon>
        <taxon>asterids</taxon>
        <taxon>campanulids</taxon>
        <taxon>Asterales</taxon>
        <taxon>Asteraceae</taxon>
        <taxon>Cichorioideae</taxon>
        <taxon>Cichorieae</taxon>
        <taxon>Lactucinae</taxon>
        <taxon>Lactuca</taxon>
    </lineage>
</organism>
<dbReference type="InterPro" id="IPR036063">
    <property type="entry name" value="Smr_dom_sf"/>
</dbReference>
<evidence type="ECO:0008006" key="3">
    <source>
        <dbReference type="Google" id="ProtNLM"/>
    </source>
</evidence>
<proteinExistence type="predicted"/>
<comment type="caution">
    <text evidence="1">The sequence shown here is derived from an EMBL/GenBank/DDBJ whole genome shotgun (WGS) entry which is preliminary data.</text>
</comment>
<accession>A0A9R1UG00</accession>
<protein>
    <recommendedName>
        <fullName evidence="3">Smr domain-containing protein</fullName>
    </recommendedName>
</protein>
<evidence type="ECO:0000313" key="2">
    <source>
        <dbReference type="Proteomes" id="UP000235145"/>
    </source>
</evidence>
<name>A0A9R1UG00_LACSA</name>
<evidence type="ECO:0000313" key="1">
    <source>
        <dbReference type="EMBL" id="KAJ0186419.1"/>
    </source>
</evidence>
<dbReference type="EMBL" id="NBSK02000009">
    <property type="protein sequence ID" value="KAJ0186419.1"/>
    <property type="molecule type" value="Genomic_DNA"/>
</dbReference>
<dbReference type="PANTHER" id="PTHR47676">
    <property type="entry name" value="OS01G0225100 PROTEIN"/>
    <property type="match status" value="1"/>
</dbReference>
<dbReference type="AlphaFoldDB" id="A0A9R1UG00"/>
<dbReference type="PANTHER" id="PTHR47676:SF1">
    <property type="entry name" value="SMR DOMAIN-CONTAINING PROTEIN"/>
    <property type="match status" value="1"/>
</dbReference>
<dbReference type="Proteomes" id="UP000235145">
    <property type="component" value="Unassembled WGS sequence"/>
</dbReference>
<gene>
    <name evidence="1" type="ORF">LSAT_V11C900464060</name>
</gene>
<dbReference type="InterPro" id="IPR055319">
    <property type="entry name" value="At5g58720-like"/>
</dbReference>
<reference evidence="1 2" key="1">
    <citation type="journal article" date="2017" name="Nat. Commun.">
        <title>Genome assembly with in vitro proximity ligation data and whole-genome triplication in lettuce.</title>
        <authorList>
            <person name="Reyes-Chin-Wo S."/>
            <person name="Wang Z."/>
            <person name="Yang X."/>
            <person name="Kozik A."/>
            <person name="Arikit S."/>
            <person name="Song C."/>
            <person name="Xia L."/>
            <person name="Froenicke L."/>
            <person name="Lavelle D.O."/>
            <person name="Truco M.J."/>
            <person name="Xia R."/>
            <person name="Zhu S."/>
            <person name="Xu C."/>
            <person name="Xu H."/>
            <person name="Xu X."/>
            <person name="Cox K."/>
            <person name="Korf I."/>
            <person name="Meyers B.C."/>
            <person name="Michelmore R.W."/>
        </authorList>
    </citation>
    <scope>NUCLEOTIDE SEQUENCE [LARGE SCALE GENOMIC DNA]</scope>
    <source>
        <strain evidence="2">cv. Salinas</strain>
        <tissue evidence="1">Seedlings</tissue>
    </source>
</reference>
<dbReference type="SUPFAM" id="SSF160443">
    <property type="entry name" value="SMR domain-like"/>
    <property type="match status" value="1"/>
</dbReference>
<keyword evidence="2" id="KW-1185">Reference proteome</keyword>
<sequence>MTSSSDQNLPPPLSIAEVPLLSKEDWRLEVWGWAGSEIEGKQIGLTAAVAVCHFFLCRLVLTQRNRRMRTPMPRKSTFQLSGGGDGLIGLPGLGLGSKQKRLAENLLILCAEVPSEPTQSSYKIPVDTHSGARLPERVKLMIEEMKAKKQVYVKIYFLLAENHDAPMRNALDAFGSGHIAWQHARRCQKMLKDSGPHLRQEEGAHTFLGLQSSKKQTVCEEAKEYAMDNSPSGHGSQPITLEINWCNFLVWLELKRVLVLVLHKNSVNAGNHDSCWGSLFTMALNAIRYWVDLKNALKSSGKLHGDVDPSSVTKNDTYDRIREDSTSIQQRLSNLSAEEEILRPALERDLARNIKLESFKLIELWNRGRDNTIKINLSDQSEANAICLIDIHLWIAFNLRTVHKITIIPGNENHQAIGYHLLTKDVRLKDNQGVFTITFFLNKKDYNFDNEMYSVGGQTNSWQSVLEALLRCGQLYVGVNPQDIRRNLEISDLIQDIEHIQHRANSLVEEASKYYAEGSTILGNQKMDEAQSLRDEINVEHKKNCFKLLVSRNEEITNIITVDLHGQHRYEAMWFLKLHLWLFNNLRTVKEILVITGHAEARPKESVIGLLKTYGMEPKQLDKGTFHITLPSEARVFNFALDDSDISDD</sequence>